<reference evidence="3" key="1">
    <citation type="submission" date="2013-03" db="EMBL/GenBank/DDBJ databases">
        <title>Genome Sequence of the Profundibacterium mesophilum strain KAUST100406-0324T from Red Sea, a novel genus in the family Rhodobacteraceae.</title>
        <authorList>
            <person name="Essack M."/>
            <person name="Alam I."/>
            <person name="Lafi F."/>
            <person name="Alawi W."/>
            <person name="Kamanu F."/>
            <person name="Al-Suwailem A."/>
            <person name="Lee O.O."/>
            <person name="Xu Y."/>
            <person name="Bajic V."/>
            <person name="Qian P.-Y."/>
            <person name="Archer J."/>
        </authorList>
    </citation>
    <scope>NUCLEOTIDE SEQUENCE</scope>
    <source>
        <strain evidence="3">KAUST100406-0324</strain>
    </source>
</reference>
<organism evidence="3 4">
    <name type="scientific">Profundibacterium mesophilum KAUST100406-0324</name>
    <dbReference type="NCBI Taxonomy" id="1037889"/>
    <lineage>
        <taxon>Bacteria</taxon>
        <taxon>Pseudomonadati</taxon>
        <taxon>Pseudomonadota</taxon>
        <taxon>Alphaproteobacteria</taxon>
        <taxon>Rhodobacterales</taxon>
        <taxon>Roseobacteraceae</taxon>
        <taxon>Profundibacterium</taxon>
    </lineage>
</organism>
<dbReference type="Proteomes" id="UP000698242">
    <property type="component" value="Unassembled WGS sequence"/>
</dbReference>
<dbReference type="EMBL" id="APKE01000035">
    <property type="protein sequence ID" value="KAF0674867.1"/>
    <property type="molecule type" value="Genomic_DNA"/>
</dbReference>
<keyword evidence="2" id="KW-1133">Transmembrane helix</keyword>
<name>A0A921NPY6_9RHOB</name>
<gene>
    <name evidence="3" type="primary">nuoE</name>
    <name evidence="3" type="ORF">PMES_02943</name>
</gene>
<evidence type="ECO:0000313" key="3">
    <source>
        <dbReference type="EMBL" id="KAF0674867.1"/>
    </source>
</evidence>
<keyword evidence="4" id="KW-1185">Reference proteome</keyword>
<dbReference type="Gene3D" id="1.10.150.20">
    <property type="entry name" value="5' to 3' exonuclease, C-terminal subdomain"/>
    <property type="match status" value="1"/>
</dbReference>
<feature type="compositionally biased region" description="Low complexity" evidence="1">
    <location>
        <begin position="62"/>
        <end position="87"/>
    </location>
</feature>
<evidence type="ECO:0000313" key="4">
    <source>
        <dbReference type="Proteomes" id="UP000698242"/>
    </source>
</evidence>
<keyword evidence="2" id="KW-0812">Transmembrane</keyword>
<keyword evidence="2" id="KW-0472">Membrane</keyword>
<feature type="transmembrane region" description="Helical" evidence="2">
    <location>
        <begin position="12"/>
        <end position="30"/>
    </location>
</feature>
<evidence type="ECO:0000256" key="2">
    <source>
        <dbReference type="SAM" id="Phobius"/>
    </source>
</evidence>
<feature type="compositionally biased region" description="Basic and acidic residues" evidence="1">
    <location>
        <begin position="224"/>
        <end position="244"/>
    </location>
</feature>
<feature type="transmembrane region" description="Helical" evidence="2">
    <location>
        <begin position="36"/>
        <end position="56"/>
    </location>
</feature>
<accession>A0A921NPY6</accession>
<sequence>MNGQSEKPSGNGAMIAAGVGAGAFVLFLLMGYGFVAAILLGLVLAGAVAAALAFGAGQGDAAATKTADAPPASSTTGTDTSSTTGAAKPSPETPRDETAHGAPEFEADASAETQDQTPDAGSDGERAAKESAGGAPASEETAPAPTPGARGDLGEEATGERAPEPSGQGDAEMEGERPAGRIQASKPLPGQDDLAARKGSWRYEGGNTRADEGAAPRNGETEGVQERRPAAMDAPRGGRKDDLQKIRGIGPKLEDMLNEMGIYHYEQIAGWSQDELRWVDGNLEGFKGRASRDEWVTQARAMAPSGQA</sequence>
<protein>
    <submittedName>
        <fullName evidence="3">NADH ubiquinone oxidoreductase chain E</fullName>
    </submittedName>
</protein>
<feature type="compositionally biased region" description="Low complexity" evidence="1">
    <location>
        <begin position="130"/>
        <end position="149"/>
    </location>
</feature>
<dbReference type="OrthoDB" id="9807941at2"/>
<comment type="caution">
    <text evidence="3">The sequence shown here is derived from an EMBL/GenBank/DDBJ whole genome shotgun (WGS) entry which is preliminary data.</text>
</comment>
<evidence type="ECO:0000256" key="1">
    <source>
        <dbReference type="SAM" id="MobiDB-lite"/>
    </source>
</evidence>
<dbReference type="RefSeq" id="WP_159966448.1">
    <property type="nucleotide sequence ID" value="NZ_APKE01000035.1"/>
</dbReference>
<dbReference type="AlphaFoldDB" id="A0A921NPY6"/>
<keyword evidence="3" id="KW-0830">Ubiquinone</keyword>
<proteinExistence type="predicted"/>
<feature type="region of interest" description="Disordered" evidence="1">
    <location>
        <begin position="62"/>
        <end position="244"/>
    </location>
</feature>